<name>A0A371AYZ5_9FIRM</name>
<evidence type="ECO:0000256" key="2">
    <source>
        <dbReference type="ARBA" id="ARBA00022679"/>
    </source>
</evidence>
<organism evidence="5 6">
    <name type="scientific">Anaerosacchariphilus polymeriproducens</name>
    <dbReference type="NCBI Taxonomy" id="1812858"/>
    <lineage>
        <taxon>Bacteria</taxon>
        <taxon>Bacillati</taxon>
        <taxon>Bacillota</taxon>
        <taxon>Clostridia</taxon>
        <taxon>Lachnospirales</taxon>
        <taxon>Lachnospiraceae</taxon>
        <taxon>Anaerosacchariphilus</taxon>
    </lineage>
</organism>
<dbReference type="SUPFAM" id="SSF53448">
    <property type="entry name" value="Nucleotide-diphospho-sugar transferases"/>
    <property type="match status" value="1"/>
</dbReference>
<keyword evidence="3" id="KW-1133">Transmembrane helix</keyword>
<comment type="caution">
    <text evidence="5">The sequence shown here is derived from an EMBL/GenBank/DDBJ whole genome shotgun (WGS) entry which is preliminary data.</text>
</comment>
<dbReference type="OrthoDB" id="9807674at2"/>
<evidence type="ECO:0000256" key="1">
    <source>
        <dbReference type="ARBA" id="ARBA00022676"/>
    </source>
</evidence>
<sequence length="398" mass="47295">MNNYESYYNKIYRVLHIKWISAVIAFGLCISISLAERVLFLGYQRKEQIQGMFNCDESMKYLQTFEEYKKEFPVISLNEPGKLDLTVIVPCYNVEDFVIECIESILRQQTEYEFEIIIIDDGSTDRTTELLEKFKEEKRVNIIWKENAGIGAARNTGLRNAKGRYIMFVDSDDILLPNTLQRLLEESKNGTYDIVGGNYQLLFENGRTSDVRYLSNKEHTIDLKENPDYILKLDGVPWIKIYKRELWNHILFPENIYFEDTVLRMTVFRKARYYRHIPFKGYLYRKQGHSITYRLRNDYRSIHALYVVDYLIELNKRNNIKNDETFYKIVLVQLGKFCYPRMKGSNEQIQRAVLKAAKGILIELNKCRPKNLSFELRVLEQAIFKEDLKVWRRISSIM</sequence>
<dbReference type="EMBL" id="QRCT01000010">
    <property type="protein sequence ID" value="RDU24787.1"/>
    <property type="molecule type" value="Genomic_DNA"/>
</dbReference>
<evidence type="ECO:0000313" key="6">
    <source>
        <dbReference type="Proteomes" id="UP000255036"/>
    </source>
</evidence>
<keyword evidence="1" id="KW-0328">Glycosyltransferase</keyword>
<proteinExistence type="predicted"/>
<keyword evidence="2 5" id="KW-0808">Transferase</keyword>
<evidence type="ECO:0000256" key="3">
    <source>
        <dbReference type="SAM" id="Phobius"/>
    </source>
</evidence>
<feature type="transmembrane region" description="Helical" evidence="3">
    <location>
        <begin position="20"/>
        <end position="43"/>
    </location>
</feature>
<dbReference type="InterPro" id="IPR001173">
    <property type="entry name" value="Glyco_trans_2-like"/>
</dbReference>
<dbReference type="GO" id="GO:0016757">
    <property type="term" value="F:glycosyltransferase activity"/>
    <property type="evidence" value="ECO:0007669"/>
    <property type="project" value="UniProtKB-KW"/>
</dbReference>
<dbReference type="Pfam" id="PF00535">
    <property type="entry name" value="Glycos_transf_2"/>
    <property type="match status" value="1"/>
</dbReference>
<dbReference type="InterPro" id="IPR029044">
    <property type="entry name" value="Nucleotide-diphossugar_trans"/>
</dbReference>
<dbReference type="Proteomes" id="UP000255036">
    <property type="component" value="Unassembled WGS sequence"/>
</dbReference>
<dbReference type="RefSeq" id="WP_115480534.1">
    <property type="nucleotide sequence ID" value="NZ_QRCT01000010.1"/>
</dbReference>
<dbReference type="PANTHER" id="PTHR22916:SF51">
    <property type="entry name" value="GLYCOSYLTRANSFERASE EPSH-RELATED"/>
    <property type="match status" value="1"/>
</dbReference>
<evidence type="ECO:0000313" key="5">
    <source>
        <dbReference type="EMBL" id="RDU24787.1"/>
    </source>
</evidence>
<gene>
    <name evidence="5" type="ORF">DWV06_02085</name>
</gene>
<dbReference type="CDD" id="cd00761">
    <property type="entry name" value="Glyco_tranf_GTA_type"/>
    <property type="match status" value="1"/>
</dbReference>
<accession>A0A371AYZ5</accession>
<keyword evidence="3" id="KW-0472">Membrane</keyword>
<feature type="domain" description="Glycosyltransferase 2-like" evidence="4">
    <location>
        <begin position="86"/>
        <end position="246"/>
    </location>
</feature>
<protein>
    <submittedName>
        <fullName evidence="5">Glycosyltransferase family 2 protein</fullName>
    </submittedName>
</protein>
<dbReference type="Gene3D" id="3.90.550.10">
    <property type="entry name" value="Spore Coat Polysaccharide Biosynthesis Protein SpsA, Chain A"/>
    <property type="match status" value="1"/>
</dbReference>
<reference evidence="5 6" key="1">
    <citation type="submission" date="2018-07" db="EMBL/GenBank/DDBJ databases">
        <title>Anaerosacharophilus polymeroproducens gen. nov. sp. nov., an anaerobic bacterium isolated from salt field.</title>
        <authorList>
            <person name="Kim W."/>
            <person name="Yang S.-H."/>
            <person name="Oh J."/>
            <person name="Lee J.-H."/>
            <person name="Kwon K.K."/>
        </authorList>
    </citation>
    <scope>NUCLEOTIDE SEQUENCE [LARGE SCALE GENOMIC DNA]</scope>
    <source>
        <strain evidence="5 6">MCWD5</strain>
    </source>
</reference>
<dbReference type="AlphaFoldDB" id="A0A371AYZ5"/>
<keyword evidence="3" id="KW-0812">Transmembrane</keyword>
<keyword evidence="6" id="KW-1185">Reference proteome</keyword>
<dbReference type="PANTHER" id="PTHR22916">
    <property type="entry name" value="GLYCOSYLTRANSFERASE"/>
    <property type="match status" value="1"/>
</dbReference>
<evidence type="ECO:0000259" key="4">
    <source>
        <dbReference type="Pfam" id="PF00535"/>
    </source>
</evidence>